<dbReference type="CDD" id="cd00198">
    <property type="entry name" value="vWFA"/>
    <property type="match status" value="1"/>
</dbReference>
<protein>
    <submittedName>
        <fullName evidence="4">von Willebrand factor type A domain protein</fullName>
    </submittedName>
</protein>
<proteinExistence type="predicted"/>
<dbReference type="SUPFAM" id="SSF53300">
    <property type="entry name" value="vWA-like"/>
    <property type="match status" value="1"/>
</dbReference>
<dbReference type="Pfam" id="PF13519">
    <property type="entry name" value="VWA_2"/>
    <property type="match status" value="1"/>
</dbReference>
<evidence type="ECO:0000259" key="3">
    <source>
        <dbReference type="Pfam" id="PF13519"/>
    </source>
</evidence>
<keyword evidence="1" id="KW-0812">Transmembrane</keyword>
<accession>A0A399EZX9</accession>
<dbReference type="InterPro" id="IPR024163">
    <property type="entry name" value="Aerotolerance_reg_N"/>
</dbReference>
<dbReference type="AlphaFoldDB" id="A0A399EZX9"/>
<keyword evidence="1" id="KW-0472">Membrane</keyword>
<organism evidence="4 5">
    <name type="scientific">Calidithermus roseus</name>
    <dbReference type="NCBI Taxonomy" id="1644118"/>
    <lineage>
        <taxon>Bacteria</taxon>
        <taxon>Thermotogati</taxon>
        <taxon>Deinococcota</taxon>
        <taxon>Deinococci</taxon>
        <taxon>Thermales</taxon>
        <taxon>Thermaceae</taxon>
        <taxon>Calidithermus</taxon>
    </lineage>
</organism>
<evidence type="ECO:0000313" key="4">
    <source>
        <dbReference type="EMBL" id="RIH89125.1"/>
    </source>
</evidence>
<dbReference type="InterPro" id="IPR036465">
    <property type="entry name" value="vWFA_dom_sf"/>
</dbReference>
<reference evidence="4 5" key="1">
    <citation type="submission" date="2018-08" db="EMBL/GenBank/DDBJ databases">
        <title>Meiothermus roseus NBRC 110900 genome sequencing project.</title>
        <authorList>
            <person name="Da Costa M.S."/>
            <person name="Albuquerque L."/>
            <person name="Raposo P."/>
            <person name="Froufe H.J.C."/>
            <person name="Barroso C.S."/>
            <person name="Egas C."/>
        </authorList>
    </citation>
    <scope>NUCLEOTIDE SEQUENCE [LARGE SCALE GENOMIC DNA]</scope>
    <source>
        <strain evidence="4 5">NBRC 110900</strain>
    </source>
</reference>
<feature type="domain" description="VWFA" evidence="3">
    <location>
        <begin position="87"/>
        <end position="179"/>
    </location>
</feature>
<sequence>MGFLSPWVLLALLGLPLLVLLYRRGVLGRSRAFATYPDTRILAGAQEQNPRAMHLPALLYLGALVLGLLALARPTLMLLAADNLAGVMLAIETSWSMRSTDIAPNRLEATQTAARALVEALPAGIPVGIAVFSNYGTPMLPLTTERERVYEVLQLLELGGGYAFTYGLLTALEALPEATPGTPPA</sequence>
<dbReference type="Pfam" id="PF07584">
    <property type="entry name" value="BatA"/>
    <property type="match status" value="1"/>
</dbReference>
<name>A0A399EZX9_9DEIN</name>
<evidence type="ECO:0000259" key="2">
    <source>
        <dbReference type="Pfam" id="PF07584"/>
    </source>
</evidence>
<dbReference type="EMBL" id="QWLA01000005">
    <property type="protein sequence ID" value="RIH89125.1"/>
    <property type="molecule type" value="Genomic_DNA"/>
</dbReference>
<dbReference type="Gene3D" id="3.40.50.410">
    <property type="entry name" value="von Willebrand factor, type A domain"/>
    <property type="match status" value="1"/>
</dbReference>
<feature type="domain" description="Aerotolerance regulator N-terminal" evidence="2">
    <location>
        <begin position="1"/>
        <end position="74"/>
    </location>
</feature>
<dbReference type="InterPro" id="IPR002035">
    <property type="entry name" value="VWF_A"/>
</dbReference>
<gene>
    <name evidence="4" type="ORF">Mrose_00510</name>
</gene>
<dbReference type="RefSeq" id="WP_245969462.1">
    <property type="nucleotide sequence ID" value="NZ_QWLA01000005.1"/>
</dbReference>
<dbReference type="Proteomes" id="UP000265341">
    <property type="component" value="Unassembled WGS sequence"/>
</dbReference>
<feature type="transmembrane region" description="Helical" evidence="1">
    <location>
        <begin position="52"/>
        <end position="72"/>
    </location>
</feature>
<evidence type="ECO:0000256" key="1">
    <source>
        <dbReference type="SAM" id="Phobius"/>
    </source>
</evidence>
<comment type="caution">
    <text evidence="4">The sequence shown here is derived from an EMBL/GenBank/DDBJ whole genome shotgun (WGS) entry which is preliminary data.</text>
</comment>
<evidence type="ECO:0000313" key="5">
    <source>
        <dbReference type="Proteomes" id="UP000265341"/>
    </source>
</evidence>
<keyword evidence="5" id="KW-1185">Reference proteome</keyword>
<keyword evidence="1" id="KW-1133">Transmembrane helix</keyword>